<dbReference type="Proteomes" id="UP000280759">
    <property type="component" value="Unassembled WGS sequence"/>
</dbReference>
<name>A0A3P5Y3W4_STRCB</name>
<keyword evidence="1" id="KW-0472">Membrane</keyword>
<keyword evidence="1" id="KW-0812">Transmembrane</keyword>
<protein>
    <submittedName>
        <fullName evidence="2">Uncharacterized protein</fullName>
    </submittedName>
</protein>
<keyword evidence="3" id="KW-1185">Reference proteome</keyword>
<evidence type="ECO:0000313" key="3">
    <source>
        <dbReference type="Proteomes" id="UP000280759"/>
    </source>
</evidence>
<organism evidence="2 3">
    <name type="scientific">Streptococcus canis</name>
    <dbReference type="NCBI Taxonomy" id="1329"/>
    <lineage>
        <taxon>Bacteria</taxon>
        <taxon>Bacillati</taxon>
        <taxon>Bacillota</taxon>
        <taxon>Bacilli</taxon>
        <taxon>Lactobacillales</taxon>
        <taxon>Streptococcaceae</taxon>
        <taxon>Streptococcus</taxon>
    </lineage>
</organism>
<evidence type="ECO:0000313" key="2">
    <source>
        <dbReference type="EMBL" id="VDC42536.1"/>
    </source>
</evidence>
<dbReference type="AlphaFoldDB" id="A0A3P5Y3W4"/>
<gene>
    <name evidence="2" type="ORF">FMV2238Y02_09840</name>
</gene>
<sequence length="713" mass="81729">MKKYLSIVGLLTFLISVTYYFYYFDGSLYLPNGLYGKSVETNFQVKGKRIIHLHSGEDFQVRGVDMESSFAGYHQNEFPIDEATYREWFHEIAAMGANTIRVKVPMNVAFYDAFYHHNQEEKSPLYLLQGFRINSYRNNAAMTAFSDSYRGYLLGEAKGVVDIIHGRKQVWNTDFGSSHYHYDLSQWVLGYIVGDDWHSGTVAYTNHQQRRQRFKGDYFQTSPNASSFEAMLAEVMEEVVHYESKKYGWQHLISFSNSPMTDPFSYRKAFESQAPKYVSLNIEHIKPSAKVKAGIFAAYKALDFYPDYKDYLLFNRTGLDKKTIEQVRSLSLAQGYVKLVTAFHKSPVLVTGFGYSTARGVDKDKVDQTELPMTEEVQGYRIVADYQSFIDSGAVGGTINAWQDDWNARGWNTSFATDKHSNFLWGDVQVYNQGYGLMGFKDALKSHRIDGKKGKNEWQIPLNKQKKGHRFFVDSDQTYLYLGLEGDISQSSQELVIPIDITPKSGSQKATGLLATFERKSDFLLLLNPKGLSRLLVQETYNAVKANYLKQINGKDFYAYPPDKTSSHFDLVTMVLQNTSIVEDIEKAGAAKKYLPRFPTGILRKGINHQGIRKIDSQTDIVFGEELTELRIPWQLLNFSNPAAKQIHDDYFQHYGVKPLEVKTIALGWGLAQSKGIIDMYDYPLASWERPRVKTFLKESYSIIKREWKKKGE</sequence>
<proteinExistence type="predicted"/>
<feature type="transmembrane region" description="Helical" evidence="1">
    <location>
        <begin position="7"/>
        <end position="24"/>
    </location>
</feature>
<dbReference type="RefSeq" id="WP_125074214.1">
    <property type="nucleotide sequence ID" value="NZ_CP053792.1"/>
</dbReference>
<reference evidence="2 3" key="1">
    <citation type="submission" date="2018-10" db="EMBL/GenBank/DDBJ databases">
        <authorList>
            <consortium name="Molecular Microbiology and Infection Unit (UMMI)"/>
            <person name="Machado M."/>
        </authorList>
    </citation>
    <scope>NUCLEOTIDE SEQUENCE [LARGE SCALE GENOMIC DNA]</scope>
    <source>
        <strain evidence="2">FMV2238.02</strain>
    </source>
</reference>
<dbReference type="Gene3D" id="3.20.20.80">
    <property type="entry name" value="Glycosidases"/>
    <property type="match status" value="1"/>
</dbReference>
<dbReference type="EMBL" id="UXEP01000012">
    <property type="protein sequence ID" value="VDC42536.1"/>
    <property type="molecule type" value="Genomic_DNA"/>
</dbReference>
<keyword evidence="1" id="KW-1133">Transmembrane helix</keyword>
<accession>A0A3P5Y3W4</accession>
<evidence type="ECO:0000256" key="1">
    <source>
        <dbReference type="SAM" id="Phobius"/>
    </source>
</evidence>